<accession>A0A1M6RW09</accession>
<name>A0A1M6RW09_9GAMM</name>
<dbReference type="Proteomes" id="UP000184497">
    <property type="component" value="Unassembled WGS sequence"/>
</dbReference>
<dbReference type="AlphaFoldDB" id="A0A1M6RW09"/>
<evidence type="ECO:0000313" key="6">
    <source>
        <dbReference type="EMBL" id="SHK36675.1"/>
    </source>
</evidence>
<dbReference type="Pfam" id="PF07429">
    <property type="entry name" value="Glyco_transf_56"/>
    <property type="match status" value="1"/>
</dbReference>
<dbReference type="RefSeq" id="WP_072796719.1">
    <property type="nucleotide sequence ID" value="NZ_FRAQ01000001.1"/>
</dbReference>
<protein>
    <submittedName>
        <fullName evidence="6">4-alpha-L-fucosyltransferase glycosyl transferase group 56</fullName>
    </submittedName>
</protein>
<keyword evidence="2" id="KW-0997">Cell inner membrane</keyword>
<evidence type="ECO:0000256" key="3">
    <source>
        <dbReference type="ARBA" id="ARBA00022676"/>
    </source>
</evidence>
<evidence type="ECO:0000256" key="1">
    <source>
        <dbReference type="ARBA" id="ARBA00022475"/>
    </source>
</evidence>
<keyword evidence="4 6" id="KW-0808">Transferase</keyword>
<gene>
    <name evidence="6" type="ORF">SAMN05216369_1707</name>
</gene>
<evidence type="ECO:0000256" key="5">
    <source>
        <dbReference type="ARBA" id="ARBA00023136"/>
    </source>
</evidence>
<evidence type="ECO:0000256" key="2">
    <source>
        <dbReference type="ARBA" id="ARBA00022519"/>
    </source>
</evidence>
<sequence length="349" mass="40083">MILHVAVLDKFIPPFIKLINEGFGEEAHQFWFTGSIEKYPVEVSESVYVCSKGFWAKLRAYAKLILQCHSARKIILHGLFDIRVVLILALCPWVLPKCYWVIWGGDLYQYARANNAWRSRTKEVIRRFVIQRIGHLITYINGDVDLARKWYGAKGVHHECLMYLSNVVERTIISTGSKKTDRNSLRILLGNSADPSNNHIQALEFLVPYKDQDIKIFVPLSYGDQGHAKKVISQGREWFGEKFVPLTDFIAFDQYLEFLKSLDLAIFNHQRQQAMGNTITLLGMGKTVFMQSDVNHWRFLSGLGITLNDVAGLTLRQIDSEAAQENSRIVQSYFSRETLMNQLTDIFEG</sequence>
<evidence type="ECO:0000313" key="7">
    <source>
        <dbReference type="Proteomes" id="UP000184497"/>
    </source>
</evidence>
<dbReference type="EMBL" id="FRAQ01000001">
    <property type="protein sequence ID" value="SHK36675.1"/>
    <property type="molecule type" value="Genomic_DNA"/>
</dbReference>
<proteinExistence type="predicted"/>
<reference evidence="7" key="1">
    <citation type="submission" date="2016-11" db="EMBL/GenBank/DDBJ databases">
        <authorList>
            <person name="Varghese N."/>
            <person name="Submissions S."/>
        </authorList>
    </citation>
    <scope>NUCLEOTIDE SEQUENCE [LARGE SCALE GENOMIC DNA]</scope>
    <source>
        <strain evidence="7">CGMCC 1.10835</strain>
    </source>
</reference>
<keyword evidence="7" id="KW-1185">Reference proteome</keyword>
<keyword evidence="1" id="KW-1003">Cell membrane</keyword>
<organism evidence="6 7">
    <name type="scientific">Marinobacter antarcticus</name>
    <dbReference type="NCBI Taxonomy" id="564117"/>
    <lineage>
        <taxon>Bacteria</taxon>
        <taxon>Pseudomonadati</taxon>
        <taxon>Pseudomonadota</taxon>
        <taxon>Gammaproteobacteria</taxon>
        <taxon>Pseudomonadales</taxon>
        <taxon>Marinobacteraceae</taxon>
        <taxon>Marinobacter</taxon>
    </lineage>
</organism>
<evidence type="ECO:0000256" key="4">
    <source>
        <dbReference type="ARBA" id="ARBA00022679"/>
    </source>
</evidence>
<dbReference type="GO" id="GO:0009246">
    <property type="term" value="P:enterobacterial common antigen biosynthetic process"/>
    <property type="evidence" value="ECO:0007669"/>
    <property type="project" value="InterPro"/>
</dbReference>
<dbReference type="STRING" id="564117.SAMN05216369_1707"/>
<keyword evidence="3 6" id="KW-0328">Glycosyltransferase</keyword>
<dbReference type="InterPro" id="IPR009993">
    <property type="entry name" value="WecF"/>
</dbReference>
<keyword evidence="5" id="KW-0472">Membrane</keyword>
<dbReference type="GO" id="GO:0008417">
    <property type="term" value="F:fucosyltransferase activity"/>
    <property type="evidence" value="ECO:0007669"/>
    <property type="project" value="InterPro"/>
</dbReference>